<comment type="caution">
    <text evidence="12">The sequence shown here is derived from an EMBL/GenBank/DDBJ whole genome shotgun (WGS) entry which is preliminary data.</text>
</comment>
<dbReference type="InterPro" id="IPR050079">
    <property type="entry name" value="DEAD_box_RNA_helicase"/>
</dbReference>
<evidence type="ECO:0000256" key="2">
    <source>
        <dbReference type="ARBA" id="ARBA00012552"/>
    </source>
</evidence>
<reference evidence="12 13" key="1">
    <citation type="journal article" date="2023" name="Nat. Commun.">
        <title>Origin of minicircular mitochondrial genomes in red algae.</title>
        <authorList>
            <person name="Lee Y."/>
            <person name="Cho C.H."/>
            <person name="Lee Y.M."/>
            <person name="Park S.I."/>
            <person name="Yang J.H."/>
            <person name="West J.A."/>
            <person name="Bhattacharya D."/>
            <person name="Yoon H.S."/>
        </authorList>
    </citation>
    <scope>NUCLEOTIDE SEQUENCE [LARGE SCALE GENOMIC DNA]</scope>
    <source>
        <strain evidence="12 13">CCMP1338</strain>
        <tissue evidence="12">Whole cell</tissue>
    </source>
</reference>
<keyword evidence="13" id="KW-1185">Reference proteome</keyword>
<dbReference type="Gene3D" id="3.30.70.2280">
    <property type="match status" value="1"/>
</dbReference>
<dbReference type="PANTHER" id="PTHR47959:SF1">
    <property type="entry name" value="ATP-DEPENDENT RNA HELICASE DBPA"/>
    <property type="match status" value="1"/>
</dbReference>
<dbReference type="Proteomes" id="UP001157974">
    <property type="component" value="Unassembled WGS sequence"/>
</dbReference>
<dbReference type="PANTHER" id="PTHR47959">
    <property type="entry name" value="ATP-DEPENDENT RNA HELICASE RHLE-RELATED"/>
    <property type="match status" value="1"/>
</dbReference>
<dbReference type="InterPro" id="IPR001650">
    <property type="entry name" value="Helicase_C-like"/>
</dbReference>
<dbReference type="InterPro" id="IPR014001">
    <property type="entry name" value="Helicase_ATP-bd"/>
</dbReference>
<dbReference type="InterPro" id="IPR011545">
    <property type="entry name" value="DEAD/DEAH_box_helicase_dom"/>
</dbReference>
<dbReference type="PROSITE" id="PS51194">
    <property type="entry name" value="HELICASE_CTER"/>
    <property type="match status" value="1"/>
</dbReference>
<feature type="domain" description="Helicase C-terminal" evidence="11">
    <location>
        <begin position="306"/>
        <end position="453"/>
    </location>
</feature>
<keyword evidence="4 8" id="KW-0378">Hydrolase</keyword>
<dbReference type="Pfam" id="PF08152">
    <property type="entry name" value="GUCT"/>
    <property type="match status" value="1"/>
</dbReference>
<feature type="domain" description="Helicase ATP-binding" evidence="10">
    <location>
        <begin position="99"/>
        <end position="276"/>
    </location>
</feature>
<dbReference type="Gene3D" id="3.40.50.300">
    <property type="entry name" value="P-loop containing nucleotide triphosphate hydrolases"/>
    <property type="match status" value="2"/>
</dbReference>
<feature type="compositionally biased region" description="Gly residues" evidence="9">
    <location>
        <begin position="668"/>
        <end position="678"/>
    </location>
</feature>
<evidence type="ECO:0000256" key="3">
    <source>
        <dbReference type="ARBA" id="ARBA00022741"/>
    </source>
</evidence>
<keyword evidence="3 8" id="KW-0547">Nucleotide-binding</keyword>
<evidence type="ECO:0000256" key="5">
    <source>
        <dbReference type="ARBA" id="ARBA00022806"/>
    </source>
</evidence>
<dbReference type="InterPro" id="IPR044742">
    <property type="entry name" value="DEAD/DEAH_RhlB"/>
</dbReference>
<accession>A0AAV8UNC3</accession>
<dbReference type="SUPFAM" id="SSF52540">
    <property type="entry name" value="P-loop containing nucleoside triphosphate hydrolases"/>
    <property type="match status" value="1"/>
</dbReference>
<dbReference type="PROSITE" id="PS51192">
    <property type="entry name" value="HELICASE_ATP_BIND_1"/>
    <property type="match status" value="1"/>
</dbReference>
<evidence type="ECO:0000256" key="4">
    <source>
        <dbReference type="ARBA" id="ARBA00022801"/>
    </source>
</evidence>
<name>A0AAV8UNC3_9RHOD</name>
<feature type="compositionally biased region" description="Basic and acidic residues" evidence="9">
    <location>
        <begin position="1"/>
        <end position="20"/>
    </location>
</feature>
<gene>
    <name evidence="12" type="ORF">NDN08_006273</name>
</gene>
<dbReference type="CDD" id="cd18787">
    <property type="entry name" value="SF2_C_DEAD"/>
    <property type="match status" value="1"/>
</dbReference>
<dbReference type="SUPFAM" id="SSF54928">
    <property type="entry name" value="RNA-binding domain, RBD"/>
    <property type="match status" value="1"/>
</dbReference>
<organism evidence="12 13">
    <name type="scientific">Rhodosorus marinus</name>
    <dbReference type="NCBI Taxonomy" id="101924"/>
    <lineage>
        <taxon>Eukaryota</taxon>
        <taxon>Rhodophyta</taxon>
        <taxon>Stylonematophyceae</taxon>
        <taxon>Stylonematales</taxon>
        <taxon>Stylonemataceae</taxon>
        <taxon>Rhodosorus</taxon>
    </lineage>
</organism>
<evidence type="ECO:0000259" key="10">
    <source>
        <dbReference type="PROSITE" id="PS51192"/>
    </source>
</evidence>
<dbReference type="GO" id="GO:0005829">
    <property type="term" value="C:cytosol"/>
    <property type="evidence" value="ECO:0007669"/>
    <property type="project" value="TreeGrafter"/>
</dbReference>
<dbReference type="InterPro" id="IPR035979">
    <property type="entry name" value="RBD_domain_sf"/>
</dbReference>
<dbReference type="GO" id="GO:0003724">
    <property type="term" value="F:RNA helicase activity"/>
    <property type="evidence" value="ECO:0007669"/>
    <property type="project" value="UniProtKB-EC"/>
</dbReference>
<evidence type="ECO:0000256" key="8">
    <source>
        <dbReference type="RuleBase" id="RU000492"/>
    </source>
</evidence>
<dbReference type="GO" id="GO:0016787">
    <property type="term" value="F:hydrolase activity"/>
    <property type="evidence" value="ECO:0007669"/>
    <property type="project" value="UniProtKB-KW"/>
</dbReference>
<evidence type="ECO:0000256" key="6">
    <source>
        <dbReference type="ARBA" id="ARBA00022840"/>
    </source>
</evidence>
<keyword evidence="6 8" id="KW-0067">ATP-binding</keyword>
<dbReference type="EMBL" id="JAMWBK010000008">
    <property type="protein sequence ID" value="KAJ8902956.1"/>
    <property type="molecule type" value="Genomic_DNA"/>
</dbReference>
<dbReference type="GO" id="GO:0005524">
    <property type="term" value="F:ATP binding"/>
    <property type="evidence" value="ECO:0007669"/>
    <property type="project" value="UniProtKB-KW"/>
</dbReference>
<dbReference type="CDD" id="cd00268">
    <property type="entry name" value="DEADc"/>
    <property type="match status" value="1"/>
</dbReference>
<dbReference type="Pfam" id="PF26142">
    <property type="entry name" value="DD_DDX21-DDX50"/>
    <property type="match status" value="1"/>
</dbReference>
<evidence type="ECO:0000256" key="7">
    <source>
        <dbReference type="ARBA" id="ARBA00022884"/>
    </source>
</evidence>
<dbReference type="InterPro" id="IPR027417">
    <property type="entry name" value="P-loop_NTPase"/>
</dbReference>
<dbReference type="InterPro" id="IPR000629">
    <property type="entry name" value="RNA-helicase_DEAD-box_CS"/>
</dbReference>
<protein>
    <recommendedName>
        <fullName evidence="2">RNA helicase</fullName>
        <ecNumber evidence="2">3.6.4.13</ecNumber>
    </recommendedName>
</protein>
<keyword evidence="5 8" id="KW-0347">Helicase</keyword>
<evidence type="ECO:0000313" key="12">
    <source>
        <dbReference type="EMBL" id="KAJ8902956.1"/>
    </source>
</evidence>
<evidence type="ECO:0000256" key="1">
    <source>
        <dbReference type="ARBA" id="ARBA00006517"/>
    </source>
</evidence>
<dbReference type="PROSITE" id="PS00039">
    <property type="entry name" value="DEAD_ATP_HELICASE"/>
    <property type="match status" value="1"/>
</dbReference>
<dbReference type="EC" id="3.6.4.13" evidence="2"/>
<feature type="compositionally biased region" description="Gly residues" evidence="9">
    <location>
        <begin position="624"/>
        <end position="658"/>
    </location>
</feature>
<dbReference type="InterPro" id="IPR059027">
    <property type="entry name" value="DD_DDX21-DDX50"/>
</dbReference>
<keyword evidence="7" id="KW-0694">RNA-binding</keyword>
<dbReference type="GO" id="GO:0003723">
    <property type="term" value="F:RNA binding"/>
    <property type="evidence" value="ECO:0007669"/>
    <property type="project" value="UniProtKB-KW"/>
</dbReference>
<comment type="similarity">
    <text evidence="1">Belongs to the DEAD box helicase family. DDX21/DDX50 subfamily.</text>
</comment>
<evidence type="ECO:0000313" key="13">
    <source>
        <dbReference type="Proteomes" id="UP001157974"/>
    </source>
</evidence>
<evidence type="ECO:0000259" key="11">
    <source>
        <dbReference type="PROSITE" id="PS51194"/>
    </source>
</evidence>
<feature type="compositionally biased region" description="Polar residues" evidence="9">
    <location>
        <begin position="51"/>
        <end position="63"/>
    </location>
</feature>
<feature type="region of interest" description="Disordered" evidence="9">
    <location>
        <begin position="620"/>
        <end position="678"/>
    </location>
</feature>
<feature type="region of interest" description="Disordered" evidence="9">
    <location>
        <begin position="1"/>
        <end position="64"/>
    </location>
</feature>
<dbReference type="Pfam" id="PF00270">
    <property type="entry name" value="DEAD"/>
    <property type="match status" value="1"/>
</dbReference>
<dbReference type="AlphaFoldDB" id="A0AAV8UNC3"/>
<dbReference type="Pfam" id="PF00271">
    <property type="entry name" value="Helicase_C"/>
    <property type="match status" value="1"/>
</dbReference>
<dbReference type="SMART" id="SM00487">
    <property type="entry name" value="DEXDc"/>
    <property type="match status" value="1"/>
</dbReference>
<sequence>MKKSAEPKLKRKRPDKDGEKRKTKKPKKVDNVQTGKEQNREPAENELVESKMTTGEEYSNPSANDEMRSVENFDLTSKTAMALKNKGFEKLFPIQAATLDIIRGGNDVIARAKTGSGKTLAFVIPVIDGLAKQMSEKRPRYKSIQVVALAPTRELANQVARDFEFLAEAHGLETLCVYGGTSFGPQCNALRAGVDVVIATPGRLIDHIERGTISLSDVKYFVLDEADEMLSMGFKEEVEKILEKAQSDRQTLLFSATVPKWVKELANKYLKPQHKTVDLVGDSANRTNKDITHLAISCPWHARGDTLGDLVKVHAGTFGKSLVFTDTKKEANELAEDPKLVALGSAVLHGDIPQGQRETTLEKYRDGRTKCLIATDVAARGLDIDGVDLVVQTHPPMNYDTYIHRSGRTGRAGKKGVCVTFYTIKEECAVRVLEHKTGVKLKRVGPPQPRDVVKAAATDATRFLENLHEDNIESFLDAARELMKSSGRDAEELLAAALAHMTGQTAKMKTRSILSCMENNVAIIVTQSDREFDGPRAGWQLVRRCFPSVQSSARGMTVCADKKSAIFDVPEDCVQMIKNAENLPKGVFFKVADELPELESRDMDLREAESQLREKKSFMFGKRTGNGNGKGGFGGRGGGNGYSSGGGRYGNSNGGGDSWRGRSNGARAAGGNGGHKRF</sequence>
<dbReference type="SMART" id="SM00490">
    <property type="entry name" value="HELICc"/>
    <property type="match status" value="1"/>
</dbReference>
<dbReference type="InterPro" id="IPR012562">
    <property type="entry name" value="GUCT"/>
</dbReference>
<proteinExistence type="inferred from homology"/>
<evidence type="ECO:0000256" key="9">
    <source>
        <dbReference type="SAM" id="MobiDB-lite"/>
    </source>
</evidence>